<keyword evidence="6 10" id="KW-0521">NADP</keyword>
<dbReference type="InterPro" id="IPR013332">
    <property type="entry name" value="KPR_N"/>
</dbReference>
<comment type="function">
    <text evidence="10">Catalyzes the NADPH-dependent reduction of ketopantoate into pantoic acid.</text>
</comment>
<dbReference type="NCBIfam" id="TIGR00745">
    <property type="entry name" value="apbA_panE"/>
    <property type="match status" value="1"/>
</dbReference>
<evidence type="ECO:0000256" key="2">
    <source>
        <dbReference type="ARBA" id="ARBA00007870"/>
    </source>
</evidence>
<keyword evidence="7 10" id="KW-0560">Oxidoreductase</keyword>
<dbReference type="Pfam" id="PF08546">
    <property type="entry name" value="ApbA_C"/>
    <property type="match status" value="1"/>
</dbReference>
<feature type="domain" description="Ketopantoate reductase N-terminal" evidence="11">
    <location>
        <begin position="9"/>
        <end position="156"/>
    </location>
</feature>
<dbReference type="InterPro" id="IPR013328">
    <property type="entry name" value="6PGD_dom2"/>
</dbReference>
<dbReference type="GO" id="GO:0008677">
    <property type="term" value="F:2-dehydropantoate 2-reductase activity"/>
    <property type="evidence" value="ECO:0007669"/>
    <property type="project" value="UniProtKB-EC"/>
</dbReference>
<dbReference type="EMBL" id="JAJGNA010000019">
    <property type="protein sequence ID" value="MCC4309635.1"/>
    <property type="molecule type" value="Genomic_DNA"/>
</dbReference>
<dbReference type="Pfam" id="PF02558">
    <property type="entry name" value="ApbA"/>
    <property type="match status" value="1"/>
</dbReference>
<evidence type="ECO:0000256" key="5">
    <source>
        <dbReference type="ARBA" id="ARBA00022655"/>
    </source>
</evidence>
<reference evidence="13" key="1">
    <citation type="submission" date="2021-10" db="EMBL/GenBank/DDBJ databases">
        <title>The diversity and Nitrogen Metabolism of Culturable Nitrate-Utilizing Bacteria Within the Oxygen Minimum Zone of the Changjiang (Yangtze River)Estuary.</title>
        <authorList>
            <person name="Zhang D."/>
            <person name="Zheng J."/>
            <person name="Liu S."/>
            <person name="He W."/>
        </authorList>
    </citation>
    <scope>NUCLEOTIDE SEQUENCE</scope>
    <source>
        <strain evidence="13">FXH-223</strain>
    </source>
</reference>
<organism evidence="13 14">
    <name type="scientific">Alloalcanivorax marinus</name>
    <dbReference type="NCBI Taxonomy" id="1177169"/>
    <lineage>
        <taxon>Bacteria</taxon>
        <taxon>Pseudomonadati</taxon>
        <taxon>Pseudomonadota</taxon>
        <taxon>Gammaproteobacteria</taxon>
        <taxon>Oceanospirillales</taxon>
        <taxon>Alcanivoracaceae</taxon>
        <taxon>Alloalcanivorax</taxon>
    </lineage>
</organism>
<keyword evidence="14" id="KW-1185">Reference proteome</keyword>
<comment type="caution">
    <text evidence="13">The sequence shown here is derived from an EMBL/GenBank/DDBJ whole genome shotgun (WGS) entry which is preliminary data.</text>
</comment>
<proteinExistence type="inferred from homology"/>
<dbReference type="AlphaFoldDB" id="A0A9Q3UNV4"/>
<dbReference type="SUPFAM" id="SSF48179">
    <property type="entry name" value="6-phosphogluconate dehydrogenase C-terminal domain-like"/>
    <property type="match status" value="1"/>
</dbReference>
<dbReference type="Gene3D" id="3.40.50.720">
    <property type="entry name" value="NAD(P)-binding Rossmann-like Domain"/>
    <property type="match status" value="1"/>
</dbReference>
<dbReference type="Gene3D" id="1.10.1040.10">
    <property type="entry name" value="N-(1-d-carboxylethyl)-l-norvaline Dehydrogenase, domain 2"/>
    <property type="match status" value="1"/>
</dbReference>
<evidence type="ECO:0000256" key="6">
    <source>
        <dbReference type="ARBA" id="ARBA00022857"/>
    </source>
</evidence>
<dbReference type="InterPro" id="IPR003710">
    <property type="entry name" value="ApbA"/>
</dbReference>
<evidence type="ECO:0000256" key="8">
    <source>
        <dbReference type="ARBA" id="ARBA00032024"/>
    </source>
</evidence>
<evidence type="ECO:0000259" key="12">
    <source>
        <dbReference type="Pfam" id="PF08546"/>
    </source>
</evidence>
<evidence type="ECO:0000259" key="11">
    <source>
        <dbReference type="Pfam" id="PF02558"/>
    </source>
</evidence>
<dbReference type="Proteomes" id="UP001108027">
    <property type="component" value="Unassembled WGS sequence"/>
</dbReference>
<dbReference type="SUPFAM" id="SSF51735">
    <property type="entry name" value="NAD(P)-binding Rossmann-fold domains"/>
    <property type="match status" value="1"/>
</dbReference>
<dbReference type="InterPro" id="IPR013752">
    <property type="entry name" value="KPA_reductase"/>
</dbReference>
<accession>A0A9Q3UNV4</accession>
<dbReference type="RefSeq" id="WP_228234421.1">
    <property type="nucleotide sequence ID" value="NZ_ARXL01000030.1"/>
</dbReference>
<dbReference type="PANTHER" id="PTHR21708">
    <property type="entry name" value="PROBABLE 2-DEHYDROPANTOATE 2-REDUCTASE"/>
    <property type="match status" value="1"/>
</dbReference>
<dbReference type="EC" id="1.1.1.169" evidence="3 10"/>
<evidence type="ECO:0000256" key="3">
    <source>
        <dbReference type="ARBA" id="ARBA00013014"/>
    </source>
</evidence>
<dbReference type="FunFam" id="1.10.1040.10:FF:000017">
    <property type="entry name" value="2-dehydropantoate 2-reductase"/>
    <property type="match status" value="1"/>
</dbReference>
<evidence type="ECO:0000313" key="14">
    <source>
        <dbReference type="Proteomes" id="UP001108027"/>
    </source>
</evidence>
<name>A0A9Q3UNV4_9GAMM</name>
<comment type="similarity">
    <text evidence="2 10">Belongs to the ketopantoate reductase family.</text>
</comment>
<dbReference type="InterPro" id="IPR036291">
    <property type="entry name" value="NAD(P)-bd_dom_sf"/>
</dbReference>
<evidence type="ECO:0000256" key="10">
    <source>
        <dbReference type="RuleBase" id="RU362068"/>
    </source>
</evidence>
<evidence type="ECO:0000256" key="1">
    <source>
        <dbReference type="ARBA" id="ARBA00004994"/>
    </source>
</evidence>
<keyword evidence="5 10" id="KW-0566">Pantothenate biosynthesis</keyword>
<evidence type="ECO:0000256" key="4">
    <source>
        <dbReference type="ARBA" id="ARBA00019465"/>
    </source>
</evidence>
<evidence type="ECO:0000256" key="9">
    <source>
        <dbReference type="ARBA" id="ARBA00048793"/>
    </source>
</evidence>
<dbReference type="GO" id="GO:0015940">
    <property type="term" value="P:pantothenate biosynthetic process"/>
    <property type="evidence" value="ECO:0007669"/>
    <property type="project" value="UniProtKB-KW"/>
</dbReference>
<evidence type="ECO:0000313" key="13">
    <source>
        <dbReference type="EMBL" id="MCC4309635.1"/>
    </source>
</evidence>
<evidence type="ECO:0000256" key="7">
    <source>
        <dbReference type="ARBA" id="ARBA00023002"/>
    </source>
</evidence>
<protein>
    <recommendedName>
        <fullName evidence="4 10">2-dehydropantoate 2-reductase</fullName>
        <ecNumber evidence="3 10">1.1.1.169</ecNumber>
    </recommendedName>
    <alternativeName>
        <fullName evidence="8 10">Ketopantoate reductase</fullName>
    </alternativeName>
</protein>
<comment type="pathway">
    <text evidence="1 10">Cofactor biosynthesis; (R)-pantothenate biosynthesis; (R)-pantoate from 3-methyl-2-oxobutanoate: step 2/2.</text>
</comment>
<dbReference type="InterPro" id="IPR051402">
    <property type="entry name" value="KPR-Related"/>
</dbReference>
<gene>
    <name evidence="13" type="ORF">LL252_13750</name>
</gene>
<dbReference type="GO" id="GO:0005737">
    <property type="term" value="C:cytoplasm"/>
    <property type="evidence" value="ECO:0007669"/>
    <property type="project" value="TreeGrafter"/>
</dbReference>
<feature type="domain" description="Ketopantoate reductase C-terminal" evidence="12">
    <location>
        <begin position="182"/>
        <end position="304"/>
    </location>
</feature>
<comment type="catalytic activity">
    <reaction evidence="9 10">
        <text>(R)-pantoate + NADP(+) = 2-dehydropantoate + NADPH + H(+)</text>
        <dbReference type="Rhea" id="RHEA:16233"/>
        <dbReference type="ChEBI" id="CHEBI:11561"/>
        <dbReference type="ChEBI" id="CHEBI:15378"/>
        <dbReference type="ChEBI" id="CHEBI:15980"/>
        <dbReference type="ChEBI" id="CHEBI:57783"/>
        <dbReference type="ChEBI" id="CHEBI:58349"/>
        <dbReference type="EC" id="1.1.1.169"/>
    </reaction>
</comment>
<sequence length="306" mass="33046">MTDSQPHALIIGAGAIGSFYGAILKRAGCTVSAVVRSEYEAIKANGFQFESPLGDISWSPDHLYKDGDTPDVVPDYVILATKVLPGSDRAALVKPWVGEGTRIVLIQNGLDIERELADAYPDNPIISCLAFVAVSRQGPGRIKHNAYGRLVMGRFPKGADAHCEALRDLFVAGGIDIKLADDVVRERWLKCVWNTPFNPLSVLANGADTLTMLDAPGGEKLVRELMDEVMATAAADGYPLPPQLPDSNIEGTRKMPAYKNSMALDYLNGRPIELDAILGNVVAIAQKHDVAVPRLETMLAALRMRA</sequence>
<dbReference type="InterPro" id="IPR008927">
    <property type="entry name" value="6-PGluconate_DH-like_C_sf"/>
</dbReference>
<dbReference type="PANTHER" id="PTHR21708:SF26">
    <property type="entry name" value="2-DEHYDROPANTOATE 2-REDUCTASE"/>
    <property type="match status" value="1"/>
</dbReference>